<organism evidence="1 2">
    <name type="scientific">Nocardiopsis alba (strain ATCC BAA-2165 / BE74)</name>
    <dbReference type="NCBI Taxonomy" id="1205910"/>
    <lineage>
        <taxon>Bacteria</taxon>
        <taxon>Bacillati</taxon>
        <taxon>Actinomycetota</taxon>
        <taxon>Actinomycetes</taxon>
        <taxon>Streptosporangiales</taxon>
        <taxon>Nocardiopsidaceae</taxon>
        <taxon>Nocardiopsis</taxon>
    </lineage>
</organism>
<sequence>MLHGSLLPKIGSHKLPRLISHTHPNVAIGITDQAKRRPVDYGTPLGGLYHRPFEDRPTSHPTLTVLEHTALGNTGTRL</sequence>
<dbReference type="PATRIC" id="fig|1205910.3.peg.1646"/>
<name>J7L9M4_NOCAA</name>
<gene>
    <name evidence="1" type="ordered locus">B005_1736</name>
</gene>
<dbReference type="STRING" id="1205910.B005_1736"/>
<evidence type="ECO:0000313" key="1">
    <source>
        <dbReference type="EMBL" id="AFR09381.1"/>
    </source>
</evidence>
<dbReference type="Proteomes" id="UP000003779">
    <property type="component" value="Chromosome"/>
</dbReference>
<evidence type="ECO:0000313" key="2">
    <source>
        <dbReference type="Proteomes" id="UP000003779"/>
    </source>
</evidence>
<accession>J7L9M4</accession>
<dbReference type="KEGG" id="nal:B005_1736"/>
<reference evidence="2" key="2">
    <citation type="submission" date="2012-08" db="EMBL/GenBank/DDBJ databases">
        <title>Whole-genome sequence of Nocardiopsis alba strain ATCC BAA-2165 associated with honeybees.</title>
        <authorList>
            <person name="Qiao J."/>
            <person name="Chen L."/>
            <person name="Li Y."/>
            <person name="Wang J."/>
            <person name="Zhang W."/>
            <person name="Chen S."/>
        </authorList>
    </citation>
    <scope>NUCLEOTIDE SEQUENCE [LARGE SCALE GENOMIC DNA]</scope>
    <source>
        <strain evidence="2">ATCC BAA-2165 / BE74</strain>
    </source>
</reference>
<proteinExistence type="predicted"/>
<protein>
    <submittedName>
        <fullName evidence="1">Uncharacterized protein</fullName>
    </submittedName>
</protein>
<dbReference type="EMBL" id="CP003788">
    <property type="protein sequence ID" value="AFR09381.1"/>
    <property type="molecule type" value="Genomic_DNA"/>
</dbReference>
<reference evidence="1 2" key="1">
    <citation type="journal article" date="2012" name="J. Bacteriol.">
        <title>Whole-Genome Sequence of Nocardiopsis alba Strain ATCC BAA-2165, Associated with Honeybees.</title>
        <authorList>
            <person name="Qiao J."/>
            <person name="Chen L."/>
            <person name="Li Y."/>
            <person name="Wang J."/>
            <person name="Zhang W."/>
            <person name="Chen S."/>
        </authorList>
    </citation>
    <scope>NUCLEOTIDE SEQUENCE [LARGE SCALE GENOMIC DNA]</scope>
    <source>
        <strain evidence="2">ATCC BAA-2165 / BE74</strain>
    </source>
</reference>
<dbReference type="HOGENOM" id="CLU_2618445_0_0_11"/>
<dbReference type="AlphaFoldDB" id="J7L9M4"/>